<dbReference type="EMBL" id="CP036263">
    <property type="protein sequence ID" value="QDS98870.1"/>
    <property type="molecule type" value="Genomic_DNA"/>
</dbReference>
<dbReference type="KEGG" id="amob:HG15A2_21560"/>
<dbReference type="AlphaFoldDB" id="A0A517MVG5"/>
<dbReference type="Gene3D" id="3.40.50.150">
    <property type="entry name" value="Vaccinia Virus protein VP39"/>
    <property type="match status" value="1"/>
</dbReference>
<dbReference type="SUPFAM" id="SSF53335">
    <property type="entry name" value="S-adenosyl-L-methionine-dependent methyltransferases"/>
    <property type="match status" value="1"/>
</dbReference>
<dbReference type="InterPro" id="IPR029063">
    <property type="entry name" value="SAM-dependent_MTases_sf"/>
</dbReference>
<dbReference type="Proteomes" id="UP000319852">
    <property type="component" value="Chromosome"/>
</dbReference>
<dbReference type="InterPro" id="IPR019257">
    <property type="entry name" value="MeTrfase_dom"/>
</dbReference>
<evidence type="ECO:0000256" key="2">
    <source>
        <dbReference type="ARBA" id="ARBA00022679"/>
    </source>
</evidence>
<accession>A0A517MVG5</accession>
<evidence type="ECO:0000313" key="4">
    <source>
        <dbReference type="EMBL" id="QDS98870.1"/>
    </source>
</evidence>
<dbReference type="EC" id="2.1.1.44" evidence="4"/>
<dbReference type="NCBIfam" id="TIGR03438">
    <property type="entry name" value="egtD_ergothio"/>
    <property type="match status" value="1"/>
</dbReference>
<reference evidence="4 5" key="1">
    <citation type="submission" date="2019-02" db="EMBL/GenBank/DDBJ databases">
        <title>Deep-cultivation of Planctomycetes and their phenomic and genomic characterization uncovers novel biology.</title>
        <authorList>
            <person name="Wiegand S."/>
            <person name="Jogler M."/>
            <person name="Boedeker C."/>
            <person name="Pinto D."/>
            <person name="Vollmers J."/>
            <person name="Rivas-Marin E."/>
            <person name="Kohn T."/>
            <person name="Peeters S.H."/>
            <person name="Heuer A."/>
            <person name="Rast P."/>
            <person name="Oberbeckmann S."/>
            <person name="Bunk B."/>
            <person name="Jeske O."/>
            <person name="Meyerdierks A."/>
            <person name="Storesund J.E."/>
            <person name="Kallscheuer N."/>
            <person name="Luecker S."/>
            <person name="Lage O.M."/>
            <person name="Pohl T."/>
            <person name="Merkel B.J."/>
            <person name="Hornburger P."/>
            <person name="Mueller R.-W."/>
            <person name="Bruemmer F."/>
            <person name="Labrenz M."/>
            <person name="Spormann A.M."/>
            <person name="Op den Camp H."/>
            <person name="Overmann J."/>
            <person name="Amann R."/>
            <person name="Jetten M.S.M."/>
            <person name="Mascher T."/>
            <person name="Medema M.H."/>
            <person name="Devos D.P."/>
            <person name="Kaster A.-K."/>
            <person name="Ovreas L."/>
            <person name="Rohde M."/>
            <person name="Galperin M.Y."/>
            <person name="Jogler C."/>
        </authorList>
    </citation>
    <scope>NUCLEOTIDE SEQUENCE [LARGE SCALE GENOMIC DNA]</scope>
    <source>
        <strain evidence="4 5">HG15A2</strain>
    </source>
</reference>
<dbReference type="InterPro" id="IPR035094">
    <property type="entry name" value="EgtD"/>
</dbReference>
<evidence type="ECO:0000313" key="5">
    <source>
        <dbReference type="Proteomes" id="UP000319852"/>
    </source>
</evidence>
<dbReference type="RefSeq" id="WP_246117931.1">
    <property type="nucleotide sequence ID" value="NZ_CP036263.1"/>
</dbReference>
<organism evidence="4 5">
    <name type="scientific">Adhaeretor mobilis</name>
    <dbReference type="NCBI Taxonomy" id="1930276"/>
    <lineage>
        <taxon>Bacteria</taxon>
        <taxon>Pseudomonadati</taxon>
        <taxon>Planctomycetota</taxon>
        <taxon>Planctomycetia</taxon>
        <taxon>Pirellulales</taxon>
        <taxon>Lacipirellulaceae</taxon>
        <taxon>Adhaeretor</taxon>
    </lineage>
</organism>
<dbReference type="GO" id="GO:0052706">
    <property type="term" value="F:L-histidine N(alpha)-methyltransferase activity"/>
    <property type="evidence" value="ECO:0007669"/>
    <property type="project" value="UniProtKB-EC"/>
</dbReference>
<dbReference type="InterPro" id="IPR051128">
    <property type="entry name" value="EgtD_Methyltrsf_superfamily"/>
</dbReference>
<dbReference type="InterPro" id="IPR017804">
    <property type="entry name" value="MeTrfase_EgtD-like"/>
</dbReference>
<gene>
    <name evidence="4" type="primary">egtD_1</name>
    <name evidence="4" type="ORF">HG15A2_21560</name>
</gene>
<dbReference type="PANTHER" id="PTHR43397">
    <property type="entry name" value="ERGOTHIONEINE BIOSYNTHESIS PROTEIN 1"/>
    <property type="match status" value="1"/>
</dbReference>
<keyword evidence="1 4" id="KW-0489">Methyltransferase</keyword>
<dbReference type="PANTHER" id="PTHR43397:SF1">
    <property type="entry name" value="ERGOTHIONEINE BIOSYNTHESIS PROTEIN 1"/>
    <property type="match status" value="1"/>
</dbReference>
<evidence type="ECO:0000259" key="3">
    <source>
        <dbReference type="Pfam" id="PF10017"/>
    </source>
</evidence>
<protein>
    <submittedName>
        <fullName evidence="4">Histidine-specific methyltransferase EgtD</fullName>
        <ecNumber evidence="4">2.1.1.44</ecNumber>
    </submittedName>
</protein>
<sequence length="320" mass="35407">MSSNSAILSHPLATHEEFLVDVLEGLSRTPKTLPCKYFYDQKGSQLFDRICELPEYYPTRTEASILNKYAAEISAAIGEGATLIEFGSGSSTKTVPLLKASPNLAAYVPVDISRLHLLETAAALRTQLPELSIEPVVADFTADVEIPESLASEHQTVFFPGSTIGNFPPKEATQLLTRIAELVGTGGGLVIGIDLEKDLGVLEPAYYDSQNVTAAFNLNLLNRINRELQANFSVDQFAHIAFYNDKLHRIEMHLRSLQSQQVTIADESFDFAKDETIHTESSHKYTVERFTTMAASAGLRLEKVWTDSKEWFAVLHLLAE</sequence>
<dbReference type="Pfam" id="PF10017">
    <property type="entry name" value="Methyltransf_33"/>
    <property type="match status" value="1"/>
</dbReference>
<dbReference type="PIRSF" id="PIRSF018005">
    <property type="entry name" value="UCP018005"/>
    <property type="match status" value="1"/>
</dbReference>
<evidence type="ECO:0000256" key="1">
    <source>
        <dbReference type="ARBA" id="ARBA00022603"/>
    </source>
</evidence>
<proteinExistence type="predicted"/>
<name>A0A517MVG5_9BACT</name>
<dbReference type="GO" id="GO:0032259">
    <property type="term" value="P:methylation"/>
    <property type="evidence" value="ECO:0007669"/>
    <property type="project" value="UniProtKB-KW"/>
</dbReference>
<keyword evidence="2 4" id="KW-0808">Transferase</keyword>
<keyword evidence="5" id="KW-1185">Reference proteome</keyword>
<feature type="domain" description="Histidine-specific methyltransferase SAM-dependent" evidence="3">
    <location>
        <begin position="21"/>
        <end position="317"/>
    </location>
</feature>